<dbReference type="InterPro" id="IPR053924">
    <property type="entry name" value="RecX_HTH_2nd"/>
</dbReference>
<keyword evidence="4 5" id="KW-0963">Cytoplasm</keyword>
<evidence type="ECO:0000259" key="6">
    <source>
        <dbReference type="Pfam" id="PF02631"/>
    </source>
</evidence>
<evidence type="ECO:0000259" key="7">
    <source>
        <dbReference type="Pfam" id="PF21982"/>
    </source>
</evidence>
<feature type="domain" description="RecX second three-helical" evidence="6">
    <location>
        <begin position="108"/>
        <end position="147"/>
    </location>
</feature>
<dbReference type="InterPro" id="IPR053926">
    <property type="entry name" value="RecX_HTH_1st"/>
</dbReference>
<dbReference type="Pfam" id="PF02631">
    <property type="entry name" value="RecX_HTH2"/>
    <property type="match status" value="1"/>
</dbReference>
<accession>A0A9D2CEH0</accession>
<evidence type="ECO:0000256" key="2">
    <source>
        <dbReference type="ARBA" id="ARBA00009695"/>
    </source>
</evidence>
<dbReference type="EMBL" id="DXCO01000015">
    <property type="protein sequence ID" value="HIY77788.1"/>
    <property type="molecule type" value="Genomic_DNA"/>
</dbReference>
<evidence type="ECO:0000256" key="4">
    <source>
        <dbReference type="ARBA" id="ARBA00022490"/>
    </source>
</evidence>
<comment type="subcellular location">
    <subcellularLocation>
        <location evidence="1 5">Cytoplasm</location>
    </subcellularLocation>
</comment>
<reference evidence="8" key="2">
    <citation type="submission" date="2021-04" db="EMBL/GenBank/DDBJ databases">
        <authorList>
            <person name="Gilroy R."/>
        </authorList>
    </citation>
    <scope>NUCLEOTIDE SEQUENCE</scope>
    <source>
        <strain evidence="8">CHK199-9574</strain>
    </source>
</reference>
<evidence type="ECO:0000256" key="1">
    <source>
        <dbReference type="ARBA" id="ARBA00004496"/>
    </source>
</evidence>
<feature type="domain" description="RecX first three-helical" evidence="7">
    <location>
        <begin position="62"/>
        <end position="101"/>
    </location>
</feature>
<dbReference type="PANTHER" id="PTHR33602">
    <property type="entry name" value="REGULATORY PROTEIN RECX FAMILY PROTEIN"/>
    <property type="match status" value="1"/>
</dbReference>
<dbReference type="AlphaFoldDB" id="A0A9D2CEH0"/>
<dbReference type="GO" id="GO:0006282">
    <property type="term" value="P:regulation of DNA repair"/>
    <property type="evidence" value="ECO:0007669"/>
    <property type="project" value="UniProtKB-UniRule"/>
</dbReference>
<organism evidence="8 9">
    <name type="scientific">Candidatus Borkfalkia excrementavium</name>
    <dbReference type="NCBI Taxonomy" id="2838505"/>
    <lineage>
        <taxon>Bacteria</taxon>
        <taxon>Bacillati</taxon>
        <taxon>Bacillota</taxon>
        <taxon>Clostridia</taxon>
        <taxon>Christensenellales</taxon>
        <taxon>Christensenellaceae</taxon>
        <taxon>Candidatus Borkfalkia</taxon>
    </lineage>
</organism>
<name>A0A9D2CEH0_9FIRM</name>
<evidence type="ECO:0000313" key="8">
    <source>
        <dbReference type="EMBL" id="HIY77788.1"/>
    </source>
</evidence>
<reference evidence="8" key="1">
    <citation type="journal article" date="2021" name="PeerJ">
        <title>Extensive microbial diversity within the chicken gut microbiome revealed by metagenomics and culture.</title>
        <authorList>
            <person name="Gilroy R."/>
            <person name="Ravi A."/>
            <person name="Getino M."/>
            <person name="Pursley I."/>
            <person name="Horton D.L."/>
            <person name="Alikhan N.F."/>
            <person name="Baker D."/>
            <person name="Gharbi K."/>
            <person name="Hall N."/>
            <person name="Watson M."/>
            <person name="Adriaenssens E.M."/>
            <person name="Foster-Nyarko E."/>
            <person name="Jarju S."/>
            <person name="Secka A."/>
            <person name="Antonio M."/>
            <person name="Oren A."/>
            <person name="Chaudhuri R.R."/>
            <person name="La Ragione R."/>
            <person name="Hildebrand F."/>
            <person name="Pallen M.J."/>
        </authorList>
    </citation>
    <scope>NUCLEOTIDE SEQUENCE</scope>
    <source>
        <strain evidence="8">CHK199-9574</strain>
    </source>
</reference>
<dbReference type="Proteomes" id="UP000824135">
    <property type="component" value="Unassembled WGS sequence"/>
</dbReference>
<dbReference type="PANTHER" id="PTHR33602:SF1">
    <property type="entry name" value="REGULATORY PROTEIN RECX FAMILY PROTEIN"/>
    <property type="match status" value="1"/>
</dbReference>
<sequence>MPEITDITPQVKDKERCNIYVDGRFYCGLKLETAIKNRLKAGEHVDLARLDEIQLENEKSEALDKAMTHLSVSMKTEKQMRDFLKKKGYVQAVADFVVAKLEDYGFLDDAEYCRQYLSFAGKNKGRLLLKAELKKRGADESCIEAALETLSGEEESARAVLDKYMKNREFTKENLYKAFRHLLSRGFGYDAAKSALSSLGAEEEGGEEF</sequence>
<comment type="function">
    <text evidence="5">Modulates RecA activity.</text>
</comment>
<dbReference type="Pfam" id="PF21982">
    <property type="entry name" value="RecX_HTH1"/>
    <property type="match status" value="1"/>
</dbReference>
<comment type="similarity">
    <text evidence="2 5">Belongs to the RecX family.</text>
</comment>
<dbReference type="GO" id="GO:0005737">
    <property type="term" value="C:cytoplasm"/>
    <property type="evidence" value="ECO:0007669"/>
    <property type="project" value="UniProtKB-SubCell"/>
</dbReference>
<evidence type="ECO:0000256" key="5">
    <source>
        <dbReference type="HAMAP-Rule" id="MF_01114"/>
    </source>
</evidence>
<dbReference type="InterPro" id="IPR003783">
    <property type="entry name" value="Regulatory_RecX"/>
</dbReference>
<proteinExistence type="inferred from homology"/>
<evidence type="ECO:0000313" key="9">
    <source>
        <dbReference type="Proteomes" id="UP000824135"/>
    </source>
</evidence>
<comment type="caution">
    <text evidence="8">The sequence shown here is derived from an EMBL/GenBank/DDBJ whole genome shotgun (WGS) entry which is preliminary data.</text>
</comment>
<dbReference type="HAMAP" id="MF_01114">
    <property type="entry name" value="RecX"/>
    <property type="match status" value="1"/>
</dbReference>
<protein>
    <recommendedName>
        <fullName evidence="3 5">Regulatory protein RecX</fullName>
    </recommendedName>
</protein>
<gene>
    <name evidence="5" type="primary">recX</name>
    <name evidence="8" type="ORF">H9728_01970</name>
</gene>
<dbReference type="Gene3D" id="1.10.10.10">
    <property type="entry name" value="Winged helix-like DNA-binding domain superfamily/Winged helix DNA-binding domain"/>
    <property type="match status" value="2"/>
</dbReference>
<dbReference type="InterPro" id="IPR036388">
    <property type="entry name" value="WH-like_DNA-bd_sf"/>
</dbReference>
<evidence type="ECO:0000256" key="3">
    <source>
        <dbReference type="ARBA" id="ARBA00018111"/>
    </source>
</evidence>